<keyword evidence="2" id="KW-1185">Reference proteome</keyword>
<name>A0ACC2AAQ0_DIPCM</name>
<dbReference type="Proteomes" id="UP001162992">
    <property type="component" value="Chromosome 23"/>
</dbReference>
<gene>
    <name evidence="1" type="ORF">O6H91_23G054000</name>
</gene>
<reference evidence="2" key="1">
    <citation type="journal article" date="2024" name="Proc. Natl. Acad. Sci. U.S.A.">
        <title>Extraordinary preservation of gene collinearity over three hundred million years revealed in homosporous lycophytes.</title>
        <authorList>
            <person name="Li C."/>
            <person name="Wickell D."/>
            <person name="Kuo L.Y."/>
            <person name="Chen X."/>
            <person name="Nie B."/>
            <person name="Liao X."/>
            <person name="Peng D."/>
            <person name="Ji J."/>
            <person name="Jenkins J."/>
            <person name="Williams M."/>
            <person name="Shu S."/>
            <person name="Plott C."/>
            <person name="Barry K."/>
            <person name="Rajasekar S."/>
            <person name="Grimwood J."/>
            <person name="Han X."/>
            <person name="Sun S."/>
            <person name="Hou Z."/>
            <person name="He W."/>
            <person name="Dai G."/>
            <person name="Sun C."/>
            <person name="Schmutz J."/>
            <person name="Leebens-Mack J.H."/>
            <person name="Li F.W."/>
            <person name="Wang L."/>
        </authorList>
    </citation>
    <scope>NUCLEOTIDE SEQUENCE [LARGE SCALE GENOMIC DNA]</scope>
    <source>
        <strain evidence="2">cv. PW_Plant_1</strain>
    </source>
</reference>
<protein>
    <submittedName>
        <fullName evidence="1">Uncharacterized protein</fullName>
    </submittedName>
</protein>
<proteinExistence type="predicted"/>
<sequence length="120" mass="14438">MPQNDRSMQLSFLSRRRIIKKLMDTFQKHLRLTNSESIKKLSWILQRFEAKVFKIAKNKEQYIQYISQKIMLLEALSEELLLTARNGNGWNYLTEGNLLLQRNHKELRKFIPSLRLYARL</sequence>
<accession>A0ACC2AAQ0</accession>
<comment type="caution">
    <text evidence="1">The sequence shown here is derived from an EMBL/GenBank/DDBJ whole genome shotgun (WGS) entry which is preliminary data.</text>
</comment>
<dbReference type="EMBL" id="CM055114">
    <property type="protein sequence ID" value="KAJ7514654.1"/>
    <property type="molecule type" value="Genomic_DNA"/>
</dbReference>
<evidence type="ECO:0000313" key="2">
    <source>
        <dbReference type="Proteomes" id="UP001162992"/>
    </source>
</evidence>
<organism evidence="1 2">
    <name type="scientific">Diphasiastrum complanatum</name>
    <name type="common">Issler's clubmoss</name>
    <name type="synonym">Lycopodium complanatum</name>
    <dbReference type="NCBI Taxonomy" id="34168"/>
    <lineage>
        <taxon>Eukaryota</taxon>
        <taxon>Viridiplantae</taxon>
        <taxon>Streptophyta</taxon>
        <taxon>Embryophyta</taxon>
        <taxon>Tracheophyta</taxon>
        <taxon>Lycopodiopsida</taxon>
        <taxon>Lycopodiales</taxon>
        <taxon>Lycopodiaceae</taxon>
        <taxon>Lycopodioideae</taxon>
        <taxon>Diphasiastrum</taxon>
    </lineage>
</organism>
<evidence type="ECO:0000313" key="1">
    <source>
        <dbReference type="EMBL" id="KAJ7514654.1"/>
    </source>
</evidence>